<dbReference type="InParanoid" id="A0A5N4B2E5"/>
<organism evidence="1 2">
    <name type="scientific">Photinus pyralis</name>
    <name type="common">Common eastern firefly</name>
    <name type="synonym">Lampyris pyralis</name>
    <dbReference type="NCBI Taxonomy" id="7054"/>
    <lineage>
        <taxon>Eukaryota</taxon>
        <taxon>Metazoa</taxon>
        <taxon>Ecdysozoa</taxon>
        <taxon>Arthropoda</taxon>
        <taxon>Hexapoda</taxon>
        <taxon>Insecta</taxon>
        <taxon>Pterygota</taxon>
        <taxon>Neoptera</taxon>
        <taxon>Endopterygota</taxon>
        <taxon>Coleoptera</taxon>
        <taxon>Polyphaga</taxon>
        <taxon>Elateriformia</taxon>
        <taxon>Elateroidea</taxon>
        <taxon>Lampyridae</taxon>
        <taxon>Lampyrinae</taxon>
        <taxon>Photinus</taxon>
    </lineage>
</organism>
<dbReference type="EMBL" id="VVIM01000001">
    <property type="protein sequence ID" value="KAB0803736.1"/>
    <property type="molecule type" value="Genomic_DNA"/>
</dbReference>
<protein>
    <submittedName>
        <fullName evidence="1">Uncharacterized protein</fullName>
    </submittedName>
</protein>
<accession>A0A5N4B2E5</accession>
<name>A0A5N4B2E5_PHOPY</name>
<reference evidence="1 2" key="1">
    <citation type="journal article" date="2018" name="Elife">
        <title>Firefly genomes illuminate parallel origins of bioluminescence in beetles.</title>
        <authorList>
            <person name="Fallon T.R."/>
            <person name="Lower S.E."/>
            <person name="Chang C.H."/>
            <person name="Bessho-Uehara M."/>
            <person name="Martin G.J."/>
            <person name="Bewick A.J."/>
            <person name="Behringer M."/>
            <person name="Debat H.J."/>
            <person name="Wong I."/>
            <person name="Day J.C."/>
            <person name="Suvorov A."/>
            <person name="Silva C.J."/>
            <person name="Stanger-Hall K.F."/>
            <person name="Hall D.W."/>
            <person name="Schmitz R.J."/>
            <person name="Nelson D.R."/>
            <person name="Lewis S.M."/>
            <person name="Shigenobu S."/>
            <person name="Bybee S.M."/>
            <person name="Larracuente A.M."/>
            <person name="Oba Y."/>
            <person name="Weng J.K."/>
        </authorList>
    </citation>
    <scope>NUCLEOTIDE SEQUENCE [LARGE SCALE GENOMIC DNA]</scope>
    <source>
        <strain evidence="1">1611_PpyrPB1</strain>
        <tissue evidence="1">Whole body</tissue>
    </source>
</reference>
<dbReference type="Proteomes" id="UP000327044">
    <property type="component" value="Unassembled WGS sequence"/>
</dbReference>
<evidence type="ECO:0000313" key="2">
    <source>
        <dbReference type="Proteomes" id="UP000327044"/>
    </source>
</evidence>
<sequence length="135" mass="16402">MDDKRLFELLHNTYERQRFYINNETPSITQLQKSWPCLLHGKVLYWNYRRLMCQDLNQLEAGINIKIERMLEFARTKKLVKKIPTDINDQHIELLRVLAKQFKERFEMIFKILPVGSRSCRRSGIFEPMYYICSR</sequence>
<comment type="caution">
    <text evidence="1">The sequence shown here is derived from an EMBL/GenBank/DDBJ whole genome shotgun (WGS) entry which is preliminary data.</text>
</comment>
<proteinExistence type="predicted"/>
<dbReference type="AlphaFoldDB" id="A0A5N4B2E5"/>
<keyword evidence="2" id="KW-1185">Reference proteome</keyword>
<evidence type="ECO:0000313" key="1">
    <source>
        <dbReference type="EMBL" id="KAB0803736.1"/>
    </source>
</evidence>
<gene>
    <name evidence="1" type="ORF">PPYR_00706</name>
</gene>